<proteinExistence type="predicted"/>
<accession>A0ABS5YX80</accession>
<comment type="caution">
    <text evidence="1">The sequence shown here is derived from an EMBL/GenBank/DDBJ whole genome shotgun (WGS) entry which is preliminary data.</text>
</comment>
<name>A0ABS5YX80_9ACTN</name>
<dbReference type="RefSeq" id="WP_215791908.1">
    <property type="nucleotide sequence ID" value="NZ_JAHKKG010000009.1"/>
</dbReference>
<organism evidence="1 2">
    <name type="scientific">Paractinoplanes bogorensis</name>
    <dbReference type="NCBI Taxonomy" id="1610840"/>
    <lineage>
        <taxon>Bacteria</taxon>
        <taxon>Bacillati</taxon>
        <taxon>Actinomycetota</taxon>
        <taxon>Actinomycetes</taxon>
        <taxon>Micromonosporales</taxon>
        <taxon>Micromonosporaceae</taxon>
        <taxon>Paractinoplanes</taxon>
    </lineage>
</organism>
<dbReference type="EMBL" id="JAHKKG010000009">
    <property type="protein sequence ID" value="MBU2667671.1"/>
    <property type="molecule type" value="Genomic_DNA"/>
</dbReference>
<dbReference type="Proteomes" id="UP001519654">
    <property type="component" value="Unassembled WGS sequence"/>
</dbReference>
<sequence length="115" mass="11669">MTARWWPGRDRGAFTAELAAGLPALMLLLFVGLTAVSGVATKAQCLDAAREAALAESRGDSGATAAARMAPPGATVDISGDGDLVTVHVRTPLKAMPAITVEGSATAAREPVQAR</sequence>
<evidence type="ECO:0000313" key="2">
    <source>
        <dbReference type="Proteomes" id="UP001519654"/>
    </source>
</evidence>
<gene>
    <name evidence="1" type="ORF">KOI35_29580</name>
</gene>
<reference evidence="1 2" key="1">
    <citation type="submission" date="2021-06" db="EMBL/GenBank/DDBJ databases">
        <title>Actinoplanes lichenicola sp. nov., and Actinoplanes ovalisporus sp. nov., isolated from lichen in Thailand.</title>
        <authorList>
            <person name="Saeng-In P."/>
            <person name="Kanchanasin P."/>
            <person name="Yuki M."/>
            <person name="Kudo T."/>
            <person name="Ohkuma M."/>
            <person name="Phongsopitanun W."/>
            <person name="Tanasupawat S."/>
        </authorList>
    </citation>
    <scope>NUCLEOTIDE SEQUENCE [LARGE SCALE GENOMIC DNA]</scope>
    <source>
        <strain evidence="1 2">NBRC 110975</strain>
    </source>
</reference>
<evidence type="ECO:0008006" key="3">
    <source>
        <dbReference type="Google" id="ProtNLM"/>
    </source>
</evidence>
<dbReference type="InterPro" id="IPR049790">
    <property type="entry name" value="Rv3655c/TadE"/>
</dbReference>
<dbReference type="NCBIfam" id="NF041390">
    <property type="entry name" value="TadE_Rv3655c"/>
    <property type="match status" value="1"/>
</dbReference>
<evidence type="ECO:0000313" key="1">
    <source>
        <dbReference type="EMBL" id="MBU2667671.1"/>
    </source>
</evidence>
<protein>
    <recommendedName>
        <fullName evidence="3">TadE-like protein</fullName>
    </recommendedName>
</protein>
<keyword evidence="2" id="KW-1185">Reference proteome</keyword>